<dbReference type="PANTHER" id="PTHR46825:SF15">
    <property type="entry name" value="BETA-LACTAMASE-RELATED DOMAIN-CONTAINING PROTEIN"/>
    <property type="match status" value="1"/>
</dbReference>
<organism evidence="2 3">
    <name type="scientific">Orchesella cincta</name>
    <name type="common">Springtail</name>
    <name type="synonym">Podura cincta</name>
    <dbReference type="NCBI Taxonomy" id="48709"/>
    <lineage>
        <taxon>Eukaryota</taxon>
        <taxon>Metazoa</taxon>
        <taxon>Ecdysozoa</taxon>
        <taxon>Arthropoda</taxon>
        <taxon>Hexapoda</taxon>
        <taxon>Collembola</taxon>
        <taxon>Entomobryomorpha</taxon>
        <taxon>Entomobryoidea</taxon>
        <taxon>Orchesellidae</taxon>
        <taxon>Orchesellinae</taxon>
        <taxon>Orchesella</taxon>
    </lineage>
</organism>
<dbReference type="STRING" id="48709.A0A1D2MUW3"/>
<dbReference type="OrthoDB" id="5946976at2759"/>
<dbReference type="Proteomes" id="UP000094527">
    <property type="component" value="Unassembled WGS sequence"/>
</dbReference>
<proteinExistence type="predicted"/>
<reference evidence="2 3" key="1">
    <citation type="journal article" date="2016" name="Genome Biol. Evol.">
        <title>Gene Family Evolution Reflects Adaptation to Soil Environmental Stressors in the Genome of the Collembolan Orchesella cincta.</title>
        <authorList>
            <person name="Faddeeva-Vakhrusheva A."/>
            <person name="Derks M.F."/>
            <person name="Anvar S.Y."/>
            <person name="Agamennone V."/>
            <person name="Suring W."/>
            <person name="Smit S."/>
            <person name="van Straalen N.M."/>
            <person name="Roelofs D."/>
        </authorList>
    </citation>
    <scope>NUCLEOTIDE SEQUENCE [LARGE SCALE GENOMIC DNA]</scope>
    <source>
        <tissue evidence="2">Mixed pool</tissue>
    </source>
</reference>
<sequence>MSVRLRYEPQVCPFRYSFVYRNAFFGFLGEALGHIAGENIEVLLRNFMREIGMLNATLITHDNSHLNSSNLSQGYYWRNGTSSPYNMKLLSRIAVAPGAGAILASMKDMLKFLELHADKGKVDGKQIIPEETMSWLYSLSSVPAEFNGDKNQETDGVFGVYGYGLGFTLALYDGWKTYQHGGFYPPYRSLITVFPKKRLAIFTSSNQLEANNAFPQSVVHSFVFETLRGQKADFRTIAATIRNPNAETISLSAIIPLKSFSNHYFQAKEGQRSFEPDLITGSYGSALEGDLSIDYDNTTDQLSMHYGEWGHGILESINTTNSYVVRWLTDLNHHFYANGPVTPEIYVEFSNEETLHIKISEGVIGTFLKYASLTSFPVIPWEEGSCGVDMQAM</sequence>
<dbReference type="InterPro" id="IPR012338">
    <property type="entry name" value="Beta-lactam/transpept-like"/>
</dbReference>
<gene>
    <name evidence="2" type="ORF">Ocin01_09789</name>
</gene>
<evidence type="ECO:0000313" key="3">
    <source>
        <dbReference type="Proteomes" id="UP000094527"/>
    </source>
</evidence>
<dbReference type="PANTHER" id="PTHR46825">
    <property type="entry name" value="D-ALANYL-D-ALANINE-CARBOXYPEPTIDASE/ENDOPEPTIDASE AMPH"/>
    <property type="match status" value="1"/>
</dbReference>
<evidence type="ECO:0000313" key="2">
    <source>
        <dbReference type="EMBL" id="ODM96889.1"/>
    </source>
</evidence>
<accession>A0A1D2MUW3</accession>
<name>A0A1D2MUW3_ORCCI</name>
<dbReference type="AlphaFoldDB" id="A0A1D2MUW3"/>
<protein>
    <recommendedName>
        <fullName evidence="1">Beta-lactamase-related domain-containing protein</fullName>
    </recommendedName>
</protein>
<dbReference type="Gene3D" id="3.40.710.10">
    <property type="entry name" value="DD-peptidase/beta-lactamase superfamily"/>
    <property type="match status" value="1"/>
</dbReference>
<dbReference type="InterPro" id="IPR001466">
    <property type="entry name" value="Beta-lactam-related"/>
</dbReference>
<comment type="caution">
    <text evidence="2">The sequence shown here is derived from an EMBL/GenBank/DDBJ whole genome shotgun (WGS) entry which is preliminary data.</text>
</comment>
<evidence type="ECO:0000259" key="1">
    <source>
        <dbReference type="Pfam" id="PF00144"/>
    </source>
</evidence>
<dbReference type="Pfam" id="PF00144">
    <property type="entry name" value="Beta-lactamase"/>
    <property type="match status" value="1"/>
</dbReference>
<dbReference type="SUPFAM" id="SSF56601">
    <property type="entry name" value="beta-lactamase/transpeptidase-like"/>
    <property type="match status" value="1"/>
</dbReference>
<feature type="domain" description="Beta-lactamase-related" evidence="1">
    <location>
        <begin position="4"/>
        <end position="211"/>
    </location>
</feature>
<keyword evidence="3" id="KW-1185">Reference proteome</keyword>
<dbReference type="EMBL" id="LJIJ01000492">
    <property type="protein sequence ID" value="ODM96889.1"/>
    <property type="molecule type" value="Genomic_DNA"/>
</dbReference>
<dbReference type="InterPro" id="IPR050491">
    <property type="entry name" value="AmpC-like"/>
</dbReference>
<dbReference type="OMA" id="WMTAISI"/>